<dbReference type="OrthoDB" id="37943at10239"/>
<name>Q2Z0Z6_9CAUD</name>
<protein>
    <submittedName>
        <fullName evidence="1">Uncharacterized protein</fullName>
    </submittedName>
</protein>
<proteinExistence type="predicted"/>
<reference evidence="1 2" key="4">
    <citation type="journal article" date="2005" name="J. Mol. Biol.">
        <title>Genome comparison of Pseudomonas aeruginosa large phages.</title>
        <authorList>
            <person name="Hertveldt K."/>
            <person name="Lavigne R."/>
            <person name="Pleteneva E."/>
            <person name="Sernova N."/>
            <person name="Kurochkina L."/>
            <person name="Korchevskii R."/>
            <person name="Robben J."/>
            <person name="Mesyanzhinov V."/>
            <person name="Krylov V.N."/>
            <person name="Volckaert G."/>
        </authorList>
    </citation>
    <scope>NUCLEOTIDE SEQUENCE</scope>
</reference>
<reference evidence="1 2" key="1">
    <citation type="journal article" date="2002" name="Genetika">
        <title>Phenogenetic characterization of a group of giant Phi KZ-like bacteriophages of Pseudomonas aeruginosa].</title>
        <authorList>
            <person name="Burkal'tseva M.V."/>
            <person name="Krylov V.N."/>
            <person name="Pleteneva E.A."/>
            <person name="Shaburova O.V."/>
            <person name="Krylov S.V."/>
            <person name="Volckaert G."/>
            <person name="Sykilinda N.N."/>
            <person name="Kurochkina L.P."/>
            <person name="Mesyanzhinov V.V."/>
        </authorList>
    </citation>
    <scope>NUCLEOTIDE SEQUENCE [LARGE SCALE GENOMIC DNA]</scope>
</reference>
<accession>Q2Z0Z6</accession>
<evidence type="ECO:0000313" key="2">
    <source>
        <dbReference type="Proteomes" id="UP000001239"/>
    </source>
</evidence>
<reference evidence="1 2" key="3">
    <citation type="journal article" date="2004" name="Bioinformatics">
        <title>PHIRE, a deterministic approach to reveal regulatory elements in bacteriophage genomes.</title>
        <authorList>
            <person name="Lavigne R."/>
            <person name="Sun W.D."/>
            <person name="Volckaert G."/>
        </authorList>
    </citation>
    <scope>NUCLEOTIDE SEQUENCE [LARGE SCALE GENOMIC DNA]</scope>
</reference>
<dbReference type="GeneID" id="5176774"/>
<sequence length="80" mass="9517">MNKGCYPTGINPNGKFLSQEELWKLPNGTYVTSPSHHHHVYQHARRVEVRDGQCWLVTDPRYIYSLEDFFKYNLLYRKTA</sequence>
<reference evidence="1 2" key="2">
    <citation type="journal article" date="2003" name="Res. Microbiol.">
        <title>Myoviridae bacteriophages of Pseudomonas aeruginosa: a long and complex evolutionary pathway.</title>
        <authorList>
            <person name="Krylov V.N."/>
            <person name="Pleteneva E.A."/>
            <person name="Bourkalsteva M.V."/>
            <person name="Shaburova O.V."/>
            <person name="Volckaert G."/>
            <person name="Sykilinda N.N."/>
            <person name="Kurochkina L.P."/>
            <person name="Mesyanzhinov V.V."/>
        </authorList>
    </citation>
    <scope>NUCLEOTIDE SEQUENCE [LARGE SCALE GENOMIC DNA]</scope>
</reference>
<organism evidence="1 2">
    <name type="scientific">Pseudomonas phage EL</name>
    <dbReference type="NCBI Taxonomy" id="273133"/>
    <lineage>
        <taxon>Viruses</taxon>
        <taxon>Duplodnaviria</taxon>
        <taxon>Heunggongvirae</taxon>
        <taxon>Uroviricota</taxon>
        <taxon>Caudoviricetes</taxon>
        <taxon>Chimalliviridae</taxon>
        <taxon>Elvirus</taxon>
        <taxon>Elvirus EL</taxon>
    </lineage>
</organism>
<dbReference type="KEGG" id="vg:5176774"/>
<dbReference type="RefSeq" id="YP_418118.1">
    <property type="nucleotide sequence ID" value="NC_007623.1"/>
</dbReference>
<keyword evidence="2" id="KW-1185">Reference proteome</keyword>
<dbReference type="EMBL" id="AJ697969">
    <property type="protein sequence ID" value="CAG27179.1"/>
    <property type="molecule type" value="Genomic_DNA"/>
</dbReference>
<evidence type="ECO:0000313" key="1">
    <source>
        <dbReference type="EMBL" id="CAG27179.1"/>
    </source>
</evidence>
<dbReference type="Proteomes" id="UP000001239">
    <property type="component" value="Segment"/>
</dbReference>